<dbReference type="Proteomes" id="UP001243844">
    <property type="component" value="Unassembled WGS sequence"/>
</dbReference>
<evidence type="ECO:0000313" key="3">
    <source>
        <dbReference type="Proteomes" id="UP001243844"/>
    </source>
</evidence>
<reference evidence="2" key="1">
    <citation type="submission" date="2023-08" db="EMBL/GenBank/DDBJ databases">
        <title>Emergence of clinically-relevant ST2 carbapenem-resistant Acinetobacter baumannii strains in hospital sewages in Zhejiang, East of China.</title>
        <authorList>
            <person name="Kaichao C."/>
            <person name="Zhang R."/>
        </authorList>
    </citation>
    <scope>NUCLEOTIDE SEQUENCE</scope>
    <source>
        <strain evidence="2">M-RB-37</strain>
    </source>
</reference>
<dbReference type="Pfam" id="PF13264">
    <property type="entry name" value="DUF4055"/>
    <property type="match status" value="1"/>
</dbReference>
<dbReference type="EMBL" id="JAVIDL010000029">
    <property type="protein sequence ID" value="MDQ8936635.1"/>
    <property type="molecule type" value="Genomic_DNA"/>
</dbReference>
<evidence type="ECO:0000313" key="2">
    <source>
        <dbReference type="EMBL" id="MDQ8936635.1"/>
    </source>
</evidence>
<feature type="domain" description="DUF4055" evidence="1">
    <location>
        <begin position="262"/>
        <end position="400"/>
    </location>
</feature>
<proteinExistence type="predicted"/>
<name>A0AAW8JA35_9GAMM</name>
<dbReference type="AlphaFoldDB" id="A0AAW8JA35"/>
<protein>
    <submittedName>
        <fullName evidence="2">DUF4055 domain-containing protein</fullName>
    </submittedName>
</protein>
<evidence type="ECO:0000259" key="1">
    <source>
        <dbReference type="Pfam" id="PF13264"/>
    </source>
</evidence>
<dbReference type="InterPro" id="IPR025129">
    <property type="entry name" value="DUF4055"/>
</dbReference>
<gene>
    <name evidence="2" type="ORF">RFH47_13000</name>
</gene>
<dbReference type="RefSeq" id="WP_308981839.1">
    <property type="nucleotide sequence ID" value="NZ_JAVIDL010000029.1"/>
</dbReference>
<comment type="caution">
    <text evidence="2">The sequence shown here is derived from an EMBL/GenBank/DDBJ whole genome shotgun (WGS) entry which is preliminary data.</text>
</comment>
<organism evidence="2 3">
    <name type="scientific">Acinetobacter rudis</name>
    <dbReference type="NCBI Taxonomy" id="632955"/>
    <lineage>
        <taxon>Bacteria</taxon>
        <taxon>Pseudomonadati</taxon>
        <taxon>Pseudomonadota</taxon>
        <taxon>Gammaproteobacteria</taxon>
        <taxon>Moraxellales</taxon>
        <taxon>Moraxellaceae</taxon>
        <taxon>Acinetobacter</taxon>
    </lineage>
</organism>
<accession>A0AAW8JA35</accession>
<sequence length="482" mass="54606">MSDVTFKHPEYAKNFPLWDKVDDVCKGQDAVKGKNTTYLPRNNPHDISQEAQGFYDSYLKRAVFYGVTGKTLGSLVGAAFSTDPTFKFPKELEHLERNANGAGVSLYQLSQSALRHILKHYRCALYVDFPDVAPSRNRAEEKAKQAYPMVHLLSSKAVINWDTMTVGNQVKLNLVVIEEMISERGEDGFSTKSKLQYRVLRLEDVGSGEFAYTVEIYTKSDKGDWVGHGRKMPTDYNGDPWTYIPFTFLGAVDNSAQIDNSPLLELTDLNLAHYRDSADFQESVYYMGQPQYYVTGVDWNWFQEARKNGVYIGSKTLMPIPKDGSFGVAQVEPNTLAREAMKDKWQQMKEMGARLVEKGAASKTATEAKNDDAVQHSVLSLCTVNINEAMSMALRWCAKFVMSDVDVLTKDDLLYEISQEFNKQGYLADLSRQLFESAVQGHSSFKSWWEYNQSGMFPKQTYDDEQKNLDAEREGKLDLTGE</sequence>